<feature type="active site" description="Charge relay system" evidence="5">
    <location>
        <position position="346"/>
    </location>
</feature>
<accession>A0AAD4EPS2</accession>
<dbReference type="PROSITE" id="PS00137">
    <property type="entry name" value="SUBTILASE_HIS"/>
    <property type="match status" value="1"/>
</dbReference>
<proteinExistence type="inferred from homology"/>
<dbReference type="InterPro" id="IPR015500">
    <property type="entry name" value="Peptidase_S8_subtilisin-rel"/>
</dbReference>
<keyword evidence="2 5" id="KW-0645">Protease</keyword>
<sequence length="399" mass="41912">MSSFIGFPLALGAAPIKNDGLLADLLIPDTYIVKYKPNVGSIRRKSHEEDIDGKARNASRKGIFDKFTIPGLQGYVAEIPPSELILLTDCDLIDYIERDTIIKSTAIANPHSKRTMVTQSHAPWGLARISHRARNHPDTYYYSDTAGHDTRIYVLDTGIRLSHAEFAPSRAVWGANFVASSPDTDEDGHGTHVAGIISGGTYGVAKKATVVAVKVLDKTGTGSMSGLLRGLNWAVDDAKRRGVVRKAVVNMSLTGAYTESVNDGVQAATDAGMTVVAAAGNDGGDVAEWSPASAASAVTVGAMDRQDTRAEFSNWGSGMDVFAPGVGVESASNETDKATSALSGTSVAAPHVAGLAAYFIAREGLSGSEVKKRLLSAANKGMRDRKGSADRIAYNAGGA</sequence>
<evidence type="ECO:0000256" key="5">
    <source>
        <dbReference type="PROSITE-ProRule" id="PRU01240"/>
    </source>
</evidence>
<dbReference type="PANTHER" id="PTHR43806">
    <property type="entry name" value="PEPTIDASE S8"/>
    <property type="match status" value="1"/>
</dbReference>
<dbReference type="SUPFAM" id="SSF54897">
    <property type="entry name" value="Protease propeptides/inhibitors"/>
    <property type="match status" value="1"/>
</dbReference>
<feature type="active site" description="Charge relay system" evidence="5">
    <location>
        <position position="189"/>
    </location>
</feature>
<dbReference type="InterPro" id="IPR022398">
    <property type="entry name" value="Peptidase_S8_His-AS"/>
</dbReference>
<evidence type="ECO:0000256" key="1">
    <source>
        <dbReference type="ARBA" id="ARBA00011073"/>
    </source>
</evidence>
<keyword evidence="3 5" id="KW-0378">Hydrolase</keyword>
<dbReference type="Proteomes" id="UP001197093">
    <property type="component" value="Unassembled WGS sequence"/>
</dbReference>
<dbReference type="GO" id="GO:0006508">
    <property type="term" value="P:proteolysis"/>
    <property type="evidence" value="ECO:0007669"/>
    <property type="project" value="UniProtKB-KW"/>
</dbReference>
<dbReference type="SUPFAM" id="SSF52743">
    <property type="entry name" value="Subtilisin-like"/>
    <property type="match status" value="1"/>
</dbReference>
<feature type="active site" description="Charge relay system" evidence="5">
    <location>
        <position position="156"/>
    </location>
</feature>
<gene>
    <name evidence="8" type="ORF">NEMBOFW57_009623</name>
</gene>
<evidence type="ECO:0000259" key="7">
    <source>
        <dbReference type="Pfam" id="PF00082"/>
    </source>
</evidence>
<evidence type="ECO:0000256" key="2">
    <source>
        <dbReference type="ARBA" id="ARBA00022670"/>
    </source>
</evidence>
<dbReference type="PRINTS" id="PR00723">
    <property type="entry name" value="SUBTILISIN"/>
</dbReference>
<dbReference type="InterPro" id="IPR023827">
    <property type="entry name" value="Peptidase_S8_Asp-AS"/>
</dbReference>
<dbReference type="PROSITE" id="PS51892">
    <property type="entry name" value="SUBTILASE"/>
    <property type="match status" value="1"/>
</dbReference>
<dbReference type="Pfam" id="PF00082">
    <property type="entry name" value="Peptidase_S8"/>
    <property type="match status" value="1"/>
</dbReference>
<evidence type="ECO:0000256" key="4">
    <source>
        <dbReference type="ARBA" id="ARBA00022825"/>
    </source>
</evidence>
<dbReference type="Gene3D" id="3.40.50.200">
    <property type="entry name" value="Peptidase S8/S53 domain"/>
    <property type="match status" value="1"/>
</dbReference>
<evidence type="ECO:0000313" key="8">
    <source>
        <dbReference type="EMBL" id="KAG7285005.1"/>
    </source>
</evidence>
<dbReference type="Gene3D" id="3.30.70.80">
    <property type="entry name" value="Peptidase S8 propeptide/proteinase inhibitor I9"/>
    <property type="match status" value="1"/>
</dbReference>
<dbReference type="CDD" id="cd04077">
    <property type="entry name" value="Peptidases_S8_PCSK9_ProteinaseK_like"/>
    <property type="match status" value="1"/>
</dbReference>
<evidence type="ECO:0000256" key="6">
    <source>
        <dbReference type="RuleBase" id="RU003355"/>
    </source>
</evidence>
<reference evidence="8" key="1">
    <citation type="submission" date="2023-02" db="EMBL/GenBank/DDBJ databases">
        <authorList>
            <person name="Palmer J.M."/>
        </authorList>
    </citation>
    <scope>NUCLEOTIDE SEQUENCE</scope>
    <source>
        <strain evidence="8">FW57</strain>
    </source>
</reference>
<evidence type="ECO:0000256" key="3">
    <source>
        <dbReference type="ARBA" id="ARBA00022801"/>
    </source>
</evidence>
<dbReference type="EMBL" id="JAHCVI010000005">
    <property type="protein sequence ID" value="KAG7285005.1"/>
    <property type="molecule type" value="Genomic_DNA"/>
</dbReference>
<dbReference type="GO" id="GO:0004252">
    <property type="term" value="F:serine-type endopeptidase activity"/>
    <property type="evidence" value="ECO:0007669"/>
    <property type="project" value="UniProtKB-UniRule"/>
</dbReference>
<dbReference type="InterPro" id="IPR023828">
    <property type="entry name" value="Peptidase_S8_Ser-AS"/>
</dbReference>
<comment type="similarity">
    <text evidence="1 5 6">Belongs to the peptidase S8 family.</text>
</comment>
<dbReference type="FunFam" id="3.40.50.200:FF:000007">
    <property type="entry name" value="Subtilisin-like serine protease"/>
    <property type="match status" value="1"/>
</dbReference>
<dbReference type="InterPro" id="IPR037045">
    <property type="entry name" value="S8pro/Inhibitor_I9_sf"/>
</dbReference>
<dbReference type="AlphaFoldDB" id="A0AAD4EPS2"/>
<organism evidence="8 9">
    <name type="scientific">Staphylotrichum longicolle</name>
    <dbReference type="NCBI Taxonomy" id="669026"/>
    <lineage>
        <taxon>Eukaryota</taxon>
        <taxon>Fungi</taxon>
        <taxon>Dikarya</taxon>
        <taxon>Ascomycota</taxon>
        <taxon>Pezizomycotina</taxon>
        <taxon>Sordariomycetes</taxon>
        <taxon>Sordariomycetidae</taxon>
        <taxon>Sordariales</taxon>
        <taxon>Chaetomiaceae</taxon>
        <taxon>Staphylotrichum</taxon>
    </lineage>
</organism>
<dbReference type="InterPro" id="IPR000209">
    <property type="entry name" value="Peptidase_S8/S53_dom"/>
</dbReference>
<dbReference type="InterPro" id="IPR034193">
    <property type="entry name" value="PCSK9_ProteinaseK-like"/>
</dbReference>
<name>A0AAD4EPS2_9PEZI</name>
<dbReference type="InterPro" id="IPR050131">
    <property type="entry name" value="Peptidase_S8_subtilisin-like"/>
</dbReference>
<comment type="caution">
    <text evidence="8">The sequence shown here is derived from an EMBL/GenBank/DDBJ whole genome shotgun (WGS) entry which is preliminary data.</text>
</comment>
<keyword evidence="4 5" id="KW-0720">Serine protease</keyword>
<dbReference type="InterPro" id="IPR036852">
    <property type="entry name" value="Peptidase_S8/S53_dom_sf"/>
</dbReference>
<dbReference type="PROSITE" id="PS00138">
    <property type="entry name" value="SUBTILASE_SER"/>
    <property type="match status" value="1"/>
</dbReference>
<protein>
    <recommendedName>
        <fullName evidence="7">Peptidase S8/S53 domain-containing protein</fullName>
    </recommendedName>
</protein>
<evidence type="ECO:0000313" key="9">
    <source>
        <dbReference type="Proteomes" id="UP001197093"/>
    </source>
</evidence>
<dbReference type="PROSITE" id="PS00136">
    <property type="entry name" value="SUBTILASE_ASP"/>
    <property type="match status" value="1"/>
</dbReference>
<keyword evidence="9" id="KW-1185">Reference proteome</keyword>
<feature type="domain" description="Peptidase S8/S53" evidence="7">
    <location>
        <begin position="148"/>
        <end position="381"/>
    </location>
</feature>
<dbReference type="PANTHER" id="PTHR43806:SF58">
    <property type="entry name" value="ALKALINE PROTEASE 1-RELATED"/>
    <property type="match status" value="1"/>
</dbReference>